<comment type="caution">
    <text evidence="1">The sequence shown here is derived from an EMBL/GenBank/DDBJ whole genome shotgun (WGS) entry which is preliminary data.</text>
</comment>
<reference evidence="2" key="1">
    <citation type="journal article" date="2023" name="Hortic. Res.">
        <title>A chromosome-level phased genome enabling allele-level studies in sweet orange: a case study on citrus Huanglongbing tolerance.</title>
        <authorList>
            <person name="Wu B."/>
            <person name="Yu Q."/>
            <person name="Deng Z."/>
            <person name="Duan Y."/>
            <person name="Luo F."/>
            <person name="Gmitter F. Jr."/>
        </authorList>
    </citation>
    <scope>NUCLEOTIDE SEQUENCE [LARGE SCALE GENOMIC DNA]</scope>
    <source>
        <strain evidence="2">cv. Valencia</strain>
    </source>
</reference>
<evidence type="ECO:0000313" key="1">
    <source>
        <dbReference type="EMBL" id="KAH9716747.1"/>
    </source>
</evidence>
<protein>
    <submittedName>
        <fullName evidence="1">Integrase catalytic domain-containing protein</fullName>
    </submittedName>
</protein>
<accession>A0ACB8JHJ8</accession>
<gene>
    <name evidence="1" type="ORF">KPL71_021565</name>
</gene>
<sequence>MATQNDSTFREGQSTTRPPYFDGNDYPYWKTRMRIYLQALDYEIWEIVNDGPFMPLTKNEVGEDIPKPSRDWNKFEKRKASLNSKAMNALFCALDKKEFHRVSSCESANEIWHKLEVVYEGTNQVKESKISRKFYKKNNEQRKFRGYKNNKEKKEPITCYECKKPGHIRPECLLLNKLKKKAMVATWDDSDEETSDDDEQQEMTNLALMAIGEESCDELDEGSKKKKKNKWYLDSSCSRHKTRNYSWFSSFTKIENGGDVSFGDNSKGKIIRIGNVGNICVNVYTINIDCASTNEKCLSALHDDGWLWHRRLGHASMDLISKIVKNDLVKGLPKINFQKDRTCEACQFGKQIKTSFKSKNHVSTSKPLQLLHIDLFGPSRYASLSGKFYAFVIVDDYSRYTWVLFLANKDDAIDAFRIFYKKVQNEKGYSISYIRSDHGGEFENHAFENFCNDFGIEHQFSSPRTPQQNGVVERKNRSIQEMARTMLNENSLPKYFWAEAVNTACYVLNRVLIRPNLNKTPYELWKDRKPNIGYFKVFGCKCFVLNTKDNLGKFDPKSDVGIFLGYSNSNKAYRVYNKRTLIVEESMHVTFDESNPSSTEKVVVDDNAEEEQQEEASNDNQEDAPRGIQEEPHEETNAEQNEGTSQTLPKEWRYVSSHPKDVILGDPSRGVTTRSSLRNTCEHAAFIYQIEPKSFTDAENDESWIMAMQEELNQFERNNVWELVPNPEHQSIIGTKWVFRNKMDESGVVVRNKARLVAQGYNQEEGIDFDETFAPVARFQSCSKESHMLAVKRIFRYLIGTINLGLWYPRGTHIDLTCYSDADFAGYKVDRKSTSGTCHFLGHSLVSWLSKKQNSVALSTTEAEYITAAGTKPDFRFKTIRKTGFLEALETGQPVKETGKPNCLLLLSGPYPVYRISNLKSRFRFSPCCPLTGLPISHSQAVFDPICFSKSLSIFIIIILLILFNSKSIKIKMSSSRPVRRKGKELVQQTTRPWEARGTSNQSTFESIHFQNKQHLIKRFQQNFQTREVLNSFFVLPDVLHSLKISHRNLFQLLGDVGWIDALLIEENVYPDLVKVFYSNMDCSAEKENRVITTIGGVLIEFDDLELNSILGSSDDGLDIFSLRKPPDIDDYVHVDAVRNICRRSDLSVEDCTIHFHTQCLCLQTRFLLRIIQSIVLPRSGHLDEVSHMDVAMIDCILRGRPVDLGYSIIRTMLSIPALITRSLPYGHFITRILKFFEVPILEPSCRPSKGIGDEVIVGLGFEWKDGTWVKYSDNKFTFLAPRDDRPLNAVIPADQLPVFSLSFRGQRRRRVSSMVASVPSASPLHHFLDLLPLEMLLFSSLWMRYGHFRCSFMDSVSSSSTSAFHIRFHLLHLHPHHLSSISCLYLDTPTFHLLHCVFFYFRLYGWLLCFSVYALVLDYMDLL</sequence>
<dbReference type="Proteomes" id="UP000829398">
    <property type="component" value="Chromosome 7"/>
</dbReference>
<name>A0ACB8JHJ8_CITSI</name>
<evidence type="ECO:0000313" key="2">
    <source>
        <dbReference type="Proteomes" id="UP000829398"/>
    </source>
</evidence>
<proteinExistence type="predicted"/>
<keyword evidence="2" id="KW-1185">Reference proteome</keyword>
<dbReference type="EMBL" id="CM039176">
    <property type="protein sequence ID" value="KAH9716747.1"/>
    <property type="molecule type" value="Genomic_DNA"/>
</dbReference>
<organism evidence="1 2">
    <name type="scientific">Citrus sinensis</name>
    <name type="common">Sweet orange</name>
    <name type="synonym">Citrus aurantium var. sinensis</name>
    <dbReference type="NCBI Taxonomy" id="2711"/>
    <lineage>
        <taxon>Eukaryota</taxon>
        <taxon>Viridiplantae</taxon>
        <taxon>Streptophyta</taxon>
        <taxon>Embryophyta</taxon>
        <taxon>Tracheophyta</taxon>
        <taxon>Spermatophyta</taxon>
        <taxon>Magnoliopsida</taxon>
        <taxon>eudicotyledons</taxon>
        <taxon>Gunneridae</taxon>
        <taxon>Pentapetalae</taxon>
        <taxon>rosids</taxon>
        <taxon>malvids</taxon>
        <taxon>Sapindales</taxon>
        <taxon>Rutaceae</taxon>
        <taxon>Aurantioideae</taxon>
        <taxon>Citrus</taxon>
    </lineage>
</organism>